<feature type="binding site" evidence="2">
    <location>
        <position position="80"/>
    </location>
    <ligand>
        <name>substrate</name>
    </ligand>
</feature>
<feature type="binding site" evidence="2">
    <location>
        <begin position="30"/>
        <end position="33"/>
    </location>
    <ligand>
        <name>substrate</name>
    </ligand>
</feature>
<dbReference type="InterPro" id="IPR001441">
    <property type="entry name" value="UPP_synth-like"/>
</dbReference>
<feature type="binding site" evidence="2">
    <location>
        <position position="197"/>
    </location>
    <ligand>
        <name>substrate</name>
    </ligand>
</feature>
<organism evidence="3 4">
    <name type="scientific">Trichocoleus desertorum GB2-A4</name>
    <dbReference type="NCBI Taxonomy" id="2933944"/>
    <lineage>
        <taxon>Bacteria</taxon>
        <taxon>Bacillati</taxon>
        <taxon>Cyanobacteriota</taxon>
        <taxon>Cyanophyceae</taxon>
        <taxon>Leptolyngbyales</taxon>
        <taxon>Trichocoleusaceae</taxon>
        <taxon>Trichocoleus</taxon>
    </lineage>
</organism>
<evidence type="ECO:0000313" key="3">
    <source>
        <dbReference type="EMBL" id="MEP0815827.1"/>
    </source>
</evidence>
<dbReference type="SUPFAM" id="SSF64005">
    <property type="entry name" value="Undecaprenyl diphosphate synthase"/>
    <property type="match status" value="1"/>
</dbReference>
<keyword evidence="2" id="KW-0479">Metal-binding</keyword>
<dbReference type="Gene3D" id="3.40.1180.10">
    <property type="entry name" value="Decaprenyl diphosphate synthase-like"/>
    <property type="match status" value="1"/>
</dbReference>
<feature type="binding site" evidence="2">
    <location>
        <begin position="203"/>
        <end position="205"/>
    </location>
    <ligand>
        <name>substrate</name>
    </ligand>
</feature>
<evidence type="ECO:0000313" key="4">
    <source>
        <dbReference type="Proteomes" id="UP001464891"/>
    </source>
</evidence>
<gene>
    <name evidence="3" type="ORF">NC998_01820</name>
</gene>
<dbReference type="NCBIfam" id="NF011406">
    <property type="entry name" value="PRK14831.1"/>
    <property type="match status" value="1"/>
</dbReference>
<dbReference type="InterPro" id="IPR036424">
    <property type="entry name" value="UPP_synth-like_sf"/>
</dbReference>
<dbReference type="HAMAP" id="MF_01139">
    <property type="entry name" value="ISPT"/>
    <property type="match status" value="1"/>
</dbReference>
<evidence type="ECO:0000256" key="2">
    <source>
        <dbReference type="HAMAP-Rule" id="MF_01139"/>
    </source>
</evidence>
<keyword evidence="1 2" id="KW-0808">Transferase</keyword>
<dbReference type="NCBIfam" id="TIGR00055">
    <property type="entry name" value="uppS"/>
    <property type="match status" value="1"/>
</dbReference>
<dbReference type="GO" id="GO:0016740">
    <property type="term" value="F:transferase activity"/>
    <property type="evidence" value="ECO:0007669"/>
    <property type="project" value="UniProtKB-KW"/>
</dbReference>
<name>A0ABV0J226_9CYAN</name>
<feature type="binding site" evidence="2">
    <location>
        <position position="46"/>
    </location>
    <ligand>
        <name>substrate</name>
    </ligand>
</feature>
<dbReference type="NCBIfam" id="NF011405">
    <property type="entry name" value="PRK14830.1"/>
    <property type="match status" value="1"/>
</dbReference>
<feature type="binding site" evidence="2">
    <location>
        <position position="78"/>
    </location>
    <ligand>
        <name>substrate</name>
    </ligand>
</feature>
<keyword evidence="4" id="KW-1185">Reference proteome</keyword>
<comment type="subunit">
    <text evidence="2">Homodimer.</text>
</comment>
<dbReference type="RefSeq" id="WP_190431360.1">
    <property type="nucleotide sequence ID" value="NZ_JAMPKM010000001.1"/>
</dbReference>
<feature type="binding site" evidence="2">
    <location>
        <position position="42"/>
    </location>
    <ligand>
        <name>substrate</name>
    </ligand>
</feature>
<dbReference type="Pfam" id="PF01255">
    <property type="entry name" value="Prenyltransf"/>
    <property type="match status" value="1"/>
</dbReference>
<comment type="cofactor">
    <cofactor evidence="2">
        <name>Mg(2+)</name>
        <dbReference type="ChEBI" id="CHEBI:18420"/>
    </cofactor>
    <text evidence="2">Binds 2 magnesium ions per subunit.</text>
</comment>
<dbReference type="EC" id="2.5.1.-" evidence="2"/>
<feature type="binding site" evidence="2">
    <location>
        <position position="216"/>
    </location>
    <ligand>
        <name>Mg(2+)</name>
        <dbReference type="ChEBI" id="CHEBI:18420"/>
    </ligand>
</feature>
<feature type="binding site" evidence="2">
    <location>
        <position position="29"/>
    </location>
    <ligand>
        <name>Mg(2+)</name>
        <dbReference type="ChEBI" id="CHEBI:18420"/>
    </ligand>
</feature>
<comment type="similarity">
    <text evidence="2">Belongs to the UPP synthase family.</text>
</comment>
<protein>
    <recommendedName>
        <fullName evidence="2">Isoprenyl transferase</fullName>
        <ecNumber evidence="2">2.5.1.-</ecNumber>
    </recommendedName>
</protein>
<feature type="binding site" evidence="2">
    <location>
        <position position="34"/>
    </location>
    <ligand>
        <name>substrate</name>
    </ligand>
</feature>
<proteinExistence type="inferred from homology"/>
<accession>A0ABV0J226</accession>
<feature type="binding site" evidence="2">
    <location>
        <begin position="74"/>
        <end position="76"/>
    </location>
    <ligand>
        <name>substrate</name>
    </ligand>
</feature>
<reference evidence="3 4" key="1">
    <citation type="submission" date="2022-04" db="EMBL/GenBank/DDBJ databases">
        <title>Positive selection, recombination, and allopatry shape intraspecific diversity of widespread and dominant cyanobacteria.</title>
        <authorList>
            <person name="Wei J."/>
            <person name="Shu W."/>
            <person name="Hu C."/>
        </authorList>
    </citation>
    <scope>NUCLEOTIDE SEQUENCE [LARGE SCALE GENOMIC DNA]</scope>
    <source>
        <strain evidence="3 4">GB2-A4</strain>
    </source>
</reference>
<feature type="active site" description="Proton acceptor" evidence="2">
    <location>
        <position position="77"/>
    </location>
</feature>
<dbReference type="Proteomes" id="UP001464891">
    <property type="component" value="Unassembled WGS sequence"/>
</dbReference>
<evidence type="ECO:0000256" key="1">
    <source>
        <dbReference type="ARBA" id="ARBA00022679"/>
    </source>
</evidence>
<keyword evidence="2" id="KW-0460">Magnesium</keyword>
<feature type="active site" evidence="2">
    <location>
        <position position="29"/>
    </location>
</feature>
<dbReference type="PANTHER" id="PTHR10291:SF0">
    <property type="entry name" value="DEHYDRODOLICHYL DIPHOSPHATE SYNTHASE 2"/>
    <property type="match status" value="1"/>
</dbReference>
<dbReference type="InterPro" id="IPR018520">
    <property type="entry name" value="UPP_synth-like_CS"/>
</dbReference>
<dbReference type="CDD" id="cd00475">
    <property type="entry name" value="Cis_IPPS"/>
    <property type="match status" value="1"/>
</dbReference>
<sequence>MTAKPTILQDLPADLDRERLPKHVAVIMDGNGRWAKRQGLPRIMGHRRGVDALKDLLRCCRDWGVQALTAYAFSTENWGRPFEEVDFLMTLFERVLRQELREMMRENVRITFVGNLDALPQSLRAEIERSMAETRNNSGIHFTVATNYGGRQEILQACRAIATQVQQGHLQPEDIDEAVFERHLYTAGVGDPDLLIRTSGEMRLSNFLLWQMAYSELYVTDTLWPDFDRAEFHQALCAYQQRHRRFGKL</sequence>
<dbReference type="PANTHER" id="PTHR10291">
    <property type="entry name" value="DEHYDRODOLICHYL DIPHOSPHATE SYNTHASE FAMILY MEMBER"/>
    <property type="match status" value="1"/>
</dbReference>
<comment type="caution">
    <text evidence="3">The sequence shown here is derived from an EMBL/GenBank/DDBJ whole genome shotgun (WGS) entry which is preliminary data.</text>
</comment>
<comment type="function">
    <text evidence="2">Catalyzes the condensation of isopentenyl diphosphate (IPP) with allylic pyrophosphates generating different type of terpenoids.</text>
</comment>
<dbReference type="PROSITE" id="PS01066">
    <property type="entry name" value="UPP_SYNTHASE"/>
    <property type="match status" value="1"/>
</dbReference>
<dbReference type="EMBL" id="JAMPKM010000001">
    <property type="protein sequence ID" value="MEP0815827.1"/>
    <property type="molecule type" value="Genomic_DNA"/>
</dbReference>